<comment type="caution">
    <text evidence="10">The sequence shown here is derived from an EMBL/GenBank/DDBJ whole genome shotgun (WGS) entry which is preliminary data.</text>
</comment>
<dbReference type="Proteomes" id="UP000053558">
    <property type="component" value="Unassembled WGS sequence"/>
</dbReference>
<evidence type="ECO:0000256" key="7">
    <source>
        <dbReference type="ARBA" id="ARBA00023004"/>
    </source>
</evidence>
<comment type="pathway">
    <text evidence="2">Secondary metabolite biosynthesis.</text>
</comment>
<evidence type="ECO:0000256" key="9">
    <source>
        <dbReference type="PIRSR" id="PIRSR602401-1"/>
    </source>
</evidence>
<dbReference type="RefSeq" id="XP_007762888.1">
    <property type="nucleotide sequence ID" value="XM_007764698.1"/>
</dbReference>
<dbReference type="PRINTS" id="PR00463">
    <property type="entry name" value="EP450I"/>
</dbReference>
<evidence type="ECO:0000313" key="11">
    <source>
        <dbReference type="Proteomes" id="UP000053558"/>
    </source>
</evidence>
<dbReference type="CDD" id="cd11065">
    <property type="entry name" value="CYP64-like"/>
    <property type="match status" value="1"/>
</dbReference>
<comment type="similarity">
    <text evidence="3">Belongs to the cytochrome P450 family.</text>
</comment>
<gene>
    <name evidence="10" type="ORF">CONPUDRAFT_94141</name>
</gene>
<keyword evidence="6" id="KW-0560">Oxidoreductase</keyword>
<evidence type="ECO:0000313" key="10">
    <source>
        <dbReference type="EMBL" id="EIW85894.1"/>
    </source>
</evidence>
<evidence type="ECO:0000256" key="2">
    <source>
        <dbReference type="ARBA" id="ARBA00005179"/>
    </source>
</evidence>
<dbReference type="GO" id="GO:0004497">
    <property type="term" value="F:monooxygenase activity"/>
    <property type="evidence" value="ECO:0007669"/>
    <property type="project" value="UniProtKB-KW"/>
</dbReference>
<comment type="cofactor">
    <cofactor evidence="1 9">
        <name>heme</name>
        <dbReference type="ChEBI" id="CHEBI:30413"/>
    </cofactor>
</comment>
<keyword evidence="4 9" id="KW-0349">Heme</keyword>
<keyword evidence="5 9" id="KW-0479">Metal-binding</keyword>
<dbReference type="EMBL" id="JH711573">
    <property type="protein sequence ID" value="EIW85894.1"/>
    <property type="molecule type" value="Genomic_DNA"/>
</dbReference>
<name>A0A5M3N4C5_CONPW</name>
<dbReference type="PANTHER" id="PTHR46300:SF1">
    <property type="entry name" value="P450, PUTATIVE (EUROFUNG)-RELATED"/>
    <property type="match status" value="1"/>
</dbReference>
<dbReference type="GO" id="GO:0016705">
    <property type="term" value="F:oxidoreductase activity, acting on paired donors, with incorporation or reduction of molecular oxygen"/>
    <property type="evidence" value="ECO:0007669"/>
    <property type="project" value="InterPro"/>
</dbReference>
<evidence type="ECO:0000256" key="3">
    <source>
        <dbReference type="ARBA" id="ARBA00010617"/>
    </source>
</evidence>
<keyword evidence="11" id="KW-1185">Reference proteome</keyword>
<dbReference type="KEGG" id="cput:CONPUDRAFT_94141"/>
<dbReference type="InterPro" id="IPR001128">
    <property type="entry name" value="Cyt_P450"/>
</dbReference>
<keyword evidence="7 9" id="KW-0408">Iron</keyword>
<dbReference type="InterPro" id="IPR036396">
    <property type="entry name" value="Cyt_P450_sf"/>
</dbReference>
<keyword evidence="8" id="KW-0503">Monooxygenase</keyword>
<sequence>MAEQYGPVYTLRRGSNVMIIVAGVQAAIDILERQGGVTLSRPEAVAAGTILSKGQRLLLQPAGELFRRMRKAIHDPLQPKAAKSYAPIQYEAAKRYILNILEHPGGHQRHADLYAATVVLKVSYGKSAPSSFDHPDIQLLHKVVARFQTVVRPGSYLVDFVPWLRYVPRYARELKEFRNFELGFFHDQIGKTKATIEQGVDGPSFTRYLLENVDVHGLNADEMAYLAGGLYAAGSDSTSIGMSSIILAAVSHPELQAKIHAEMDALIGDRAPIPDDMGNMPYLDAFIQETLRWRPILPLGFMHKTTADVVWEGYHIPEGATILGCHWAIARDPVAFPDPERFDPQRWLDAEGQLKPQKDIRYFTYGFGRRVCPGQYVANRSMFVTMSLLFWSFRLVEDPAHPVDVDAFDGGVASHHTGFKVGFEPRRSVEEIRAVMSGFDL</sequence>
<evidence type="ECO:0000256" key="1">
    <source>
        <dbReference type="ARBA" id="ARBA00001971"/>
    </source>
</evidence>
<evidence type="ECO:0000256" key="5">
    <source>
        <dbReference type="ARBA" id="ARBA00022723"/>
    </source>
</evidence>
<reference evidence="11" key="1">
    <citation type="journal article" date="2012" name="Science">
        <title>The Paleozoic origin of enzymatic lignin decomposition reconstructed from 31 fungal genomes.</title>
        <authorList>
            <person name="Floudas D."/>
            <person name="Binder M."/>
            <person name="Riley R."/>
            <person name="Barry K."/>
            <person name="Blanchette R.A."/>
            <person name="Henrissat B."/>
            <person name="Martinez A.T."/>
            <person name="Otillar R."/>
            <person name="Spatafora J.W."/>
            <person name="Yadav J.S."/>
            <person name="Aerts A."/>
            <person name="Benoit I."/>
            <person name="Boyd A."/>
            <person name="Carlson A."/>
            <person name="Copeland A."/>
            <person name="Coutinho P.M."/>
            <person name="de Vries R.P."/>
            <person name="Ferreira P."/>
            <person name="Findley K."/>
            <person name="Foster B."/>
            <person name="Gaskell J."/>
            <person name="Glotzer D."/>
            <person name="Gorecki P."/>
            <person name="Heitman J."/>
            <person name="Hesse C."/>
            <person name="Hori C."/>
            <person name="Igarashi K."/>
            <person name="Jurgens J.A."/>
            <person name="Kallen N."/>
            <person name="Kersten P."/>
            <person name="Kohler A."/>
            <person name="Kuees U."/>
            <person name="Kumar T.K.A."/>
            <person name="Kuo A."/>
            <person name="LaButti K."/>
            <person name="Larrondo L.F."/>
            <person name="Lindquist E."/>
            <person name="Ling A."/>
            <person name="Lombard V."/>
            <person name="Lucas S."/>
            <person name="Lundell T."/>
            <person name="Martin R."/>
            <person name="McLaughlin D.J."/>
            <person name="Morgenstern I."/>
            <person name="Morin E."/>
            <person name="Murat C."/>
            <person name="Nagy L.G."/>
            <person name="Nolan M."/>
            <person name="Ohm R.A."/>
            <person name="Patyshakuliyeva A."/>
            <person name="Rokas A."/>
            <person name="Ruiz-Duenas F.J."/>
            <person name="Sabat G."/>
            <person name="Salamov A."/>
            <person name="Samejima M."/>
            <person name="Schmutz J."/>
            <person name="Slot J.C."/>
            <person name="St John F."/>
            <person name="Stenlid J."/>
            <person name="Sun H."/>
            <person name="Sun S."/>
            <person name="Syed K."/>
            <person name="Tsang A."/>
            <person name="Wiebenga A."/>
            <person name="Young D."/>
            <person name="Pisabarro A."/>
            <person name="Eastwood D.C."/>
            <person name="Martin F."/>
            <person name="Cullen D."/>
            <person name="Grigoriev I.V."/>
            <person name="Hibbett D.S."/>
        </authorList>
    </citation>
    <scope>NUCLEOTIDE SEQUENCE [LARGE SCALE GENOMIC DNA]</scope>
    <source>
        <strain evidence="11">RWD-64-598 SS2</strain>
    </source>
</reference>
<protein>
    <submittedName>
        <fullName evidence="10">Cytochrome P450</fullName>
    </submittedName>
</protein>
<dbReference type="PANTHER" id="PTHR46300">
    <property type="entry name" value="P450, PUTATIVE (EUROFUNG)-RELATED-RELATED"/>
    <property type="match status" value="1"/>
</dbReference>
<accession>A0A5M3N4C5</accession>
<dbReference type="Gene3D" id="1.10.630.10">
    <property type="entry name" value="Cytochrome P450"/>
    <property type="match status" value="1"/>
</dbReference>
<evidence type="ECO:0000256" key="4">
    <source>
        <dbReference type="ARBA" id="ARBA00022617"/>
    </source>
</evidence>
<dbReference type="GO" id="GO:0005506">
    <property type="term" value="F:iron ion binding"/>
    <property type="evidence" value="ECO:0007669"/>
    <property type="project" value="InterPro"/>
</dbReference>
<evidence type="ECO:0000256" key="6">
    <source>
        <dbReference type="ARBA" id="ARBA00023002"/>
    </source>
</evidence>
<dbReference type="OMA" id="NADEMAY"/>
<dbReference type="PRINTS" id="PR00385">
    <property type="entry name" value="P450"/>
</dbReference>
<evidence type="ECO:0000256" key="8">
    <source>
        <dbReference type="ARBA" id="ARBA00023033"/>
    </source>
</evidence>
<dbReference type="GeneID" id="19211636"/>
<proteinExistence type="inferred from homology"/>
<feature type="binding site" description="axial binding residue" evidence="9">
    <location>
        <position position="372"/>
    </location>
    <ligand>
        <name>heme</name>
        <dbReference type="ChEBI" id="CHEBI:30413"/>
    </ligand>
    <ligandPart>
        <name>Fe</name>
        <dbReference type="ChEBI" id="CHEBI:18248"/>
    </ligandPart>
</feature>
<dbReference type="GO" id="GO:0020037">
    <property type="term" value="F:heme binding"/>
    <property type="evidence" value="ECO:0007669"/>
    <property type="project" value="InterPro"/>
</dbReference>
<dbReference type="OrthoDB" id="2789670at2759"/>
<dbReference type="SUPFAM" id="SSF48264">
    <property type="entry name" value="Cytochrome P450"/>
    <property type="match status" value="1"/>
</dbReference>
<dbReference type="InterPro" id="IPR002401">
    <property type="entry name" value="Cyt_P450_E_grp-I"/>
</dbReference>
<dbReference type="Pfam" id="PF00067">
    <property type="entry name" value="p450"/>
    <property type="match status" value="1"/>
</dbReference>
<dbReference type="AlphaFoldDB" id="A0A5M3N4C5"/>
<organism evidence="10 11">
    <name type="scientific">Coniophora puteana (strain RWD-64-598)</name>
    <name type="common">Brown rot fungus</name>
    <dbReference type="NCBI Taxonomy" id="741705"/>
    <lineage>
        <taxon>Eukaryota</taxon>
        <taxon>Fungi</taxon>
        <taxon>Dikarya</taxon>
        <taxon>Basidiomycota</taxon>
        <taxon>Agaricomycotina</taxon>
        <taxon>Agaricomycetes</taxon>
        <taxon>Agaricomycetidae</taxon>
        <taxon>Boletales</taxon>
        <taxon>Coniophorineae</taxon>
        <taxon>Coniophoraceae</taxon>
        <taxon>Coniophora</taxon>
    </lineage>
</organism>
<dbReference type="InterPro" id="IPR050364">
    <property type="entry name" value="Cytochrome_P450_fung"/>
</dbReference>